<organism evidence="1 2">
    <name type="scientific">Haematococcus lacustris</name>
    <name type="common">Green alga</name>
    <name type="synonym">Haematococcus pluvialis</name>
    <dbReference type="NCBI Taxonomy" id="44745"/>
    <lineage>
        <taxon>Eukaryota</taxon>
        <taxon>Viridiplantae</taxon>
        <taxon>Chlorophyta</taxon>
        <taxon>core chlorophytes</taxon>
        <taxon>Chlorophyceae</taxon>
        <taxon>CS clade</taxon>
        <taxon>Chlamydomonadales</taxon>
        <taxon>Haematococcaceae</taxon>
        <taxon>Haematococcus</taxon>
    </lineage>
</organism>
<feature type="non-terminal residue" evidence="1">
    <location>
        <position position="1"/>
    </location>
</feature>
<protein>
    <submittedName>
        <fullName evidence="1">Uncharacterized protein</fullName>
    </submittedName>
</protein>
<dbReference type="AlphaFoldDB" id="A0A6A0AAQ4"/>
<keyword evidence="2" id="KW-1185">Reference proteome</keyword>
<dbReference type="EMBL" id="BLLF01004467">
    <property type="protein sequence ID" value="GFH29672.1"/>
    <property type="molecule type" value="Genomic_DNA"/>
</dbReference>
<comment type="caution">
    <text evidence="1">The sequence shown here is derived from an EMBL/GenBank/DDBJ whole genome shotgun (WGS) entry which is preliminary data.</text>
</comment>
<gene>
    <name evidence="1" type="ORF">HaLaN_28369</name>
</gene>
<accession>A0A6A0AAQ4</accession>
<sequence length="47" mass="4900">MAEEGTHMMGCCSSAGEVTGLVAGLVRMESPAAGTQHAQLQQPQHNF</sequence>
<name>A0A6A0AAQ4_HAELA</name>
<proteinExistence type="predicted"/>
<reference evidence="1 2" key="1">
    <citation type="submission" date="2020-02" db="EMBL/GenBank/DDBJ databases">
        <title>Draft genome sequence of Haematococcus lacustris strain NIES-144.</title>
        <authorList>
            <person name="Morimoto D."/>
            <person name="Nakagawa S."/>
            <person name="Yoshida T."/>
            <person name="Sawayama S."/>
        </authorList>
    </citation>
    <scope>NUCLEOTIDE SEQUENCE [LARGE SCALE GENOMIC DNA]</scope>
    <source>
        <strain evidence="1 2">NIES-144</strain>
    </source>
</reference>
<evidence type="ECO:0000313" key="1">
    <source>
        <dbReference type="EMBL" id="GFH29672.1"/>
    </source>
</evidence>
<evidence type="ECO:0000313" key="2">
    <source>
        <dbReference type="Proteomes" id="UP000485058"/>
    </source>
</evidence>
<dbReference type="Proteomes" id="UP000485058">
    <property type="component" value="Unassembled WGS sequence"/>
</dbReference>